<evidence type="ECO:0000256" key="1">
    <source>
        <dbReference type="ARBA" id="ARBA00009431"/>
    </source>
</evidence>
<dbReference type="Gene3D" id="3.40.50.12670">
    <property type="match status" value="1"/>
</dbReference>
<name>A0AAD5C865_AMBAR</name>
<proteinExistence type="inferred from homology"/>
<dbReference type="InterPro" id="IPR029058">
    <property type="entry name" value="AB_hydrolase_fold"/>
</dbReference>
<feature type="non-terminal residue" evidence="2">
    <location>
        <position position="1"/>
    </location>
</feature>
<sequence>MYYNNNLKVCLNQIYKNKLSYGFLLVQGTIETWKKNNETMHYYFEKNDTTCYSYDVFSTIAYHKQLVNRNCQVLIISGDHDMTFPYVGTEEWIKSLNVPIETPWNPWFVDSQVA</sequence>
<dbReference type="Pfam" id="PF00450">
    <property type="entry name" value="Peptidase_S10"/>
    <property type="match status" value="1"/>
</dbReference>
<dbReference type="GO" id="GO:0006508">
    <property type="term" value="P:proteolysis"/>
    <property type="evidence" value="ECO:0007669"/>
    <property type="project" value="InterPro"/>
</dbReference>
<evidence type="ECO:0000313" key="3">
    <source>
        <dbReference type="Proteomes" id="UP001206925"/>
    </source>
</evidence>
<dbReference type="AlphaFoldDB" id="A0AAD5C865"/>
<gene>
    <name evidence="2" type="ORF">M8C21_009440</name>
</gene>
<dbReference type="GO" id="GO:0004185">
    <property type="term" value="F:serine-type carboxypeptidase activity"/>
    <property type="evidence" value="ECO:0007669"/>
    <property type="project" value="InterPro"/>
</dbReference>
<evidence type="ECO:0000313" key="2">
    <source>
        <dbReference type="EMBL" id="KAI7735874.1"/>
    </source>
</evidence>
<comment type="caution">
    <text evidence="2">The sequence shown here is derived from an EMBL/GenBank/DDBJ whole genome shotgun (WGS) entry which is preliminary data.</text>
</comment>
<dbReference type="SUPFAM" id="SSF53474">
    <property type="entry name" value="alpha/beta-Hydrolases"/>
    <property type="match status" value="1"/>
</dbReference>
<comment type="similarity">
    <text evidence="1">Belongs to the peptidase S10 family.</text>
</comment>
<keyword evidence="3" id="KW-1185">Reference proteome</keyword>
<dbReference type="Proteomes" id="UP001206925">
    <property type="component" value="Unassembled WGS sequence"/>
</dbReference>
<dbReference type="InterPro" id="IPR001563">
    <property type="entry name" value="Peptidase_S10"/>
</dbReference>
<protein>
    <submittedName>
        <fullName evidence="2">Uncharacterized protein</fullName>
    </submittedName>
</protein>
<organism evidence="2 3">
    <name type="scientific">Ambrosia artemisiifolia</name>
    <name type="common">Common ragweed</name>
    <dbReference type="NCBI Taxonomy" id="4212"/>
    <lineage>
        <taxon>Eukaryota</taxon>
        <taxon>Viridiplantae</taxon>
        <taxon>Streptophyta</taxon>
        <taxon>Embryophyta</taxon>
        <taxon>Tracheophyta</taxon>
        <taxon>Spermatophyta</taxon>
        <taxon>Magnoliopsida</taxon>
        <taxon>eudicotyledons</taxon>
        <taxon>Gunneridae</taxon>
        <taxon>Pentapetalae</taxon>
        <taxon>asterids</taxon>
        <taxon>campanulids</taxon>
        <taxon>Asterales</taxon>
        <taxon>Asteraceae</taxon>
        <taxon>Asteroideae</taxon>
        <taxon>Heliantheae alliance</taxon>
        <taxon>Heliantheae</taxon>
        <taxon>Ambrosia</taxon>
    </lineage>
</organism>
<reference evidence="2" key="1">
    <citation type="submission" date="2022-06" db="EMBL/GenBank/DDBJ databases">
        <title>Uncovering the hologenomic basis of an extraordinary plant invasion.</title>
        <authorList>
            <person name="Bieker V.C."/>
            <person name="Martin M.D."/>
            <person name="Gilbert T."/>
            <person name="Hodgins K."/>
            <person name="Battlay P."/>
            <person name="Petersen B."/>
            <person name="Wilson J."/>
        </authorList>
    </citation>
    <scope>NUCLEOTIDE SEQUENCE</scope>
    <source>
        <strain evidence="2">AA19_3_7</strain>
        <tissue evidence="2">Leaf</tissue>
    </source>
</reference>
<accession>A0AAD5C865</accession>
<dbReference type="EMBL" id="JAMZMK010009427">
    <property type="protein sequence ID" value="KAI7735874.1"/>
    <property type="molecule type" value="Genomic_DNA"/>
</dbReference>